<comment type="cofactor">
    <cofactor evidence="11">
        <name>[4Fe-4S] cluster</name>
        <dbReference type="ChEBI" id="CHEBI:49883"/>
    </cofactor>
    <text evidence="11">Binds 1 [4Fe-4S] cluster per subunit. Following nitrosylation of the [4Fe-4S] cluster binds 1 [4Fe-8(NO)] cluster per subunit.</text>
</comment>
<keyword evidence="11" id="KW-0963">Cytoplasm</keyword>
<comment type="function">
    <text evidence="11">Acts as a transcriptional regulator. Probably redox-responsive. The apo- but not holo-form probably binds DNA.</text>
</comment>
<evidence type="ECO:0000256" key="5">
    <source>
        <dbReference type="ARBA" id="ARBA00023004"/>
    </source>
</evidence>
<keyword evidence="15" id="KW-1185">Reference proteome</keyword>
<proteinExistence type="inferred from homology"/>
<evidence type="ECO:0000256" key="4">
    <source>
        <dbReference type="ARBA" id="ARBA00022723"/>
    </source>
</evidence>
<evidence type="ECO:0000313" key="15">
    <source>
        <dbReference type="Proteomes" id="UP001589788"/>
    </source>
</evidence>
<keyword evidence="9 11" id="KW-1015">Disulfide bond</keyword>
<keyword evidence="10 11" id="KW-0804">Transcription</keyword>
<comment type="caution">
    <text evidence="14">The sequence shown here is derived from an EMBL/GenBank/DDBJ whole genome shotgun (WGS) entry which is preliminary data.</text>
</comment>
<feature type="binding site" evidence="11">
    <location>
        <position position="88"/>
    </location>
    <ligand>
        <name>[4Fe-4S] cluster</name>
        <dbReference type="ChEBI" id="CHEBI:49883"/>
    </ligand>
</feature>
<dbReference type="Proteomes" id="UP001589788">
    <property type="component" value="Unassembled WGS sequence"/>
</dbReference>
<evidence type="ECO:0000256" key="10">
    <source>
        <dbReference type="ARBA" id="ARBA00023163"/>
    </source>
</evidence>
<dbReference type="EMBL" id="JBHLYQ010000042">
    <property type="protein sequence ID" value="MFC0081673.1"/>
    <property type="molecule type" value="Genomic_DNA"/>
</dbReference>
<name>A0ABV6C2Z2_9ACTN</name>
<gene>
    <name evidence="11" type="primary">whiB</name>
    <name evidence="14" type="ORF">ACFFRE_05880</name>
</gene>
<dbReference type="RefSeq" id="WP_377788953.1">
    <property type="nucleotide sequence ID" value="NZ_JBHLYQ010000042.1"/>
</dbReference>
<feature type="binding site" evidence="11">
    <location>
        <position position="51"/>
    </location>
    <ligand>
        <name>[4Fe-4S] cluster</name>
        <dbReference type="ChEBI" id="CHEBI:49883"/>
    </ligand>
</feature>
<evidence type="ECO:0000256" key="3">
    <source>
        <dbReference type="ARBA" id="ARBA00022485"/>
    </source>
</evidence>
<feature type="binding site" evidence="11">
    <location>
        <position position="79"/>
    </location>
    <ligand>
        <name>[4Fe-4S] cluster</name>
        <dbReference type="ChEBI" id="CHEBI:49883"/>
    </ligand>
</feature>
<evidence type="ECO:0000256" key="8">
    <source>
        <dbReference type="ARBA" id="ARBA00023125"/>
    </source>
</evidence>
<protein>
    <recommendedName>
        <fullName evidence="11">Transcriptional regulator WhiB</fullName>
    </recommendedName>
</protein>
<keyword evidence="4 11" id="KW-0479">Metal-binding</keyword>
<dbReference type="Pfam" id="PF02467">
    <property type="entry name" value="Whib"/>
    <property type="match status" value="1"/>
</dbReference>
<reference evidence="14 15" key="1">
    <citation type="submission" date="2024-09" db="EMBL/GenBank/DDBJ databases">
        <authorList>
            <person name="Sun Q."/>
            <person name="Mori K."/>
        </authorList>
    </citation>
    <scope>NUCLEOTIDE SEQUENCE [LARGE SCALE GENOMIC DNA]</scope>
    <source>
        <strain evidence="14 15">JCM 15389</strain>
    </source>
</reference>
<keyword evidence="5 11" id="KW-0408">Iron</keyword>
<feature type="binding site" evidence="11">
    <location>
        <position position="82"/>
    </location>
    <ligand>
        <name>[4Fe-4S] cluster</name>
        <dbReference type="ChEBI" id="CHEBI:49883"/>
    </ligand>
</feature>
<evidence type="ECO:0000256" key="2">
    <source>
        <dbReference type="ARBA" id="ARBA00006597"/>
    </source>
</evidence>
<comment type="PTM">
    <text evidence="11">Upon Fe-S cluster removal intramolecular disulfide bonds are formed.</text>
</comment>
<feature type="domain" description="4Fe-4S Wbl-type" evidence="13">
    <location>
        <begin position="50"/>
        <end position="112"/>
    </location>
</feature>
<keyword evidence="8 11" id="KW-0238">DNA-binding</keyword>
<evidence type="ECO:0000256" key="9">
    <source>
        <dbReference type="ARBA" id="ARBA00023157"/>
    </source>
</evidence>
<feature type="region of interest" description="Disordered" evidence="12">
    <location>
        <begin position="116"/>
        <end position="135"/>
    </location>
</feature>
<accession>A0ABV6C2Z2</accession>
<comment type="subcellular location">
    <subcellularLocation>
        <location evidence="1 11">Cytoplasm</location>
    </subcellularLocation>
</comment>
<evidence type="ECO:0000256" key="6">
    <source>
        <dbReference type="ARBA" id="ARBA00023014"/>
    </source>
</evidence>
<evidence type="ECO:0000313" key="14">
    <source>
        <dbReference type="EMBL" id="MFC0081673.1"/>
    </source>
</evidence>
<evidence type="ECO:0000259" key="13">
    <source>
        <dbReference type="PROSITE" id="PS51674"/>
    </source>
</evidence>
<evidence type="ECO:0000256" key="11">
    <source>
        <dbReference type="HAMAP-Rule" id="MF_01479"/>
    </source>
</evidence>
<comment type="PTM">
    <text evidence="11">The Fe-S cluster can be nitrosylated by nitric oxide (NO).</text>
</comment>
<organism evidence="14 15">
    <name type="scientific">Aciditerrimonas ferrireducens</name>
    <dbReference type="NCBI Taxonomy" id="667306"/>
    <lineage>
        <taxon>Bacteria</taxon>
        <taxon>Bacillati</taxon>
        <taxon>Actinomycetota</taxon>
        <taxon>Acidimicrobiia</taxon>
        <taxon>Acidimicrobiales</taxon>
        <taxon>Acidimicrobiaceae</taxon>
        <taxon>Aciditerrimonas</taxon>
    </lineage>
</organism>
<keyword evidence="3 11" id="KW-0004">4Fe-4S</keyword>
<sequence>MGTTSAGRSVQVGGAARRGVPAARPRPVIAEARRWSVEEVLEGAWRDQAACAGAGPAVFFPVGQGSLGQRQAAHAKAICATCPVAEPCRLFALITGQEYGVWGGLDETELRALRAKRRRGRHQGSAPLTGLPTVDPAADPKGLLRGCQGVAS</sequence>
<dbReference type="HAMAP" id="MF_01479">
    <property type="entry name" value="WhiB"/>
    <property type="match status" value="1"/>
</dbReference>
<comment type="similarity">
    <text evidence="2 11">Belongs to the WhiB family.</text>
</comment>
<dbReference type="PROSITE" id="PS51674">
    <property type="entry name" value="4FE4S_WBL"/>
    <property type="match status" value="1"/>
</dbReference>
<evidence type="ECO:0000256" key="1">
    <source>
        <dbReference type="ARBA" id="ARBA00004496"/>
    </source>
</evidence>
<dbReference type="PANTHER" id="PTHR38839">
    <property type="entry name" value="TRANSCRIPTIONAL REGULATOR WHID-RELATED"/>
    <property type="match status" value="1"/>
</dbReference>
<dbReference type="InterPro" id="IPR003482">
    <property type="entry name" value="Whib"/>
</dbReference>
<keyword evidence="7 11" id="KW-0805">Transcription regulation</keyword>
<evidence type="ECO:0000256" key="12">
    <source>
        <dbReference type="SAM" id="MobiDB-lite"/>
    </source>
</evidence>
<dbReference type="InterPro" id="IPR034768">
    <property type="entry name" value="4FE4S_WBL"/>
</dbReference>
<keyword evidence="6 11" id="KW-0411">Iron-sulfur</keyword>
<evidence type="ECO:0000256" key="7">
    <source>
        <dbReference type="ARBA" id="ARBA00023015"/>
    </source>
</evidence>